<feature type="chain" id="PRO_5045614838" evidence="5">
    <location>
        <begin position="33"/>
        <end position="555"/>
    </location>
</feature>
<name>A0ABW2SRN7_9ACTO</name>
<comment type="caution">
    <text evidence="8">The sequence shown here is derived from an EMBL/GenBank/DDBJ whole genome shotgun (WGS) entry which is preliminary data.</text>
</comment>
<dbReference type="Pfam" id="PF08386">
    <property type="entry name" value="Abhydrolase_4"/>
    <property type="match status" value="1"/>
</dbReference>
<evidence type="ECO:0000256" key="4">
    <source>
        <dbReference type="SAM" id="MobiDB-lite"/>
    </source>
</evidence>
<gene>
    <name evidence="8" type="ORF">ACFQWG_12540</name>
</gene>
<dbReference type="Proteomes" id="UP001596527">
    <property type="component" value="Unassembled WGS sequence"/>
</dbReference>
<dbReference type="InterPro" id="IPR029058">
    <property type="entry name" value="AB_hydrolase_fold"/>
</dbReference>
<feature type="domain" description="AB hydrolase-1" evidence="6">
    <location>
        <begin position="145"/>
        <end position="331"/>
    </location>
</feature>
<evidence type="ECO:0000313" key="9">
    <source>
        <dbReference type="Proteomes" id="UP001596527"/>
    </source>
</evidence>
<dbReference type="EMBL" id="JBHTEF010000001">
    <property type="protein sequence ID" value="MFC7582023.1"/>
    <property type="molecule type" value="Genomic_DNA"/>
</dbReference>
<protein>
    <submittedName>
        <fullName evidence="8">Alpha/beta fold hydrolase</fullName>
    </submittedName>
</protein>
<dbReference type="InterPro" id="IPR051601">
    <property type="entry name" value="Serine_prot/Carboxylest_S33"/>
</dbReference>
<evidence type="ECO:0000256" key="2">
    <source>
        <dbReference type="ARBA" id="ARBA00022729"/>
    </source>
</evidence>
<evidence type="ECO:0000256" key="1">
    <source>
        <dbReference type="ARBA" id="ARBA00010088"/>
    </source>
</evidence>
<dbReference type="SUPFAM" id="SSF53474">
    <property type="entry name" value="alpha/beta-Hydrolases"/>
    <property type="match status" value="1"/>
</dbReference>
<organism evidence="8 9">
    <name type="scientific">Schaalia naturae</name>
    <dbReference type="NCBI Taxonomy" id="635203"/>
    <lineage>
        <taxon>Bacteria</taxon>
        <taxon>Bacillati</taxon>
        <taxon>Actinomycetota</taxon>
        <taxon>Actinomycetes</taxon>
        <taxon>Actinomycetales</taxon>
        <taxon>Actinomycetaceae</taxon>
        <taxon>Schaalia</taxon>
    </lineage>
</organism>
<keyword evidence="2 5" id="KW-0732">Signal</keyword>
<dbReference type="PROSITE" id="PS51257">
    <property type="entry name" value="PROKAR_LIPOPROTEIN"/>
    <property type="match status" value="1"/>
</dbReference>
<dbReference type="PANTHER" id="PTHR43248:SF29">
    <property type="entry name" value="TRIPEPTIDYL AMINOPEPTIDASE"/>
    <property type="match status" value="1"/>
</dbReference>
<dbReference type="Gene3D" id="3.40.50.1820">
    <property type="entry name" value="alpha/beta hydrolase"/>
    <property type="match status" value="1"/>
</dbReference>
<feature type="region of interest" description="Disordered" evidence="4">
    <location>
        <begin position="46"/>
        <end position="68"/>
    </location>
</feature>
<dbReference type="InterPro" id="IPR013595">
    <property type="entry name" value="Pept_S33_TAP-like_C"/>
</dbReference>
<reference evidence="9" key="1">
    <citation type="journal article" date="2019" name="Int. J. Syst. Evol. Microbiol.">
        <title>The Global Catalogue of Microorganisms (GCM) 10K type strain sequencing project: providing services to taxonomists for standard genome sequencing and annotation.</title>
        <authorList>
            <consortium name="The Broad Institute Genomics Platform"/>
            <consortium name="The Broad Institute Genome Sequencing Center for Infectious Disease"/>
            <person name="Wu L."/>
            <person name="Ma J."/>
        </authorList>
    </citation>
    <scope>NUCLEOTIDE SEQUENCE [LARGE SCALE GENOMIC DNA]</scope>
    <source>
        <strain evidence="9">CCUG 56698</strain>
    </source>
</reference>
<keyword evidence="3 8" id="KW-0378">Hydrolase</keyword>
<accession>A0ABW2SRN7</accession>
<proteinExistence type="inferred from homology"/>
<dbReference type="Pfam" id="PF00561">
    <property type="entry name" value="Abhydrolase_1"/>
    <property type="match status" value="1"/>
</dbReference>
<dbReference type="InterPro" id="IPR000073">
    <property type="entry name" value="AB_hydrolase_1"/>
</dbReference>
<evidence type="ECO:0000259" key="7">
    <source>
        <dbReference type="Pfam" id="PF08386"/>
    </source>
</evidence>
<feature type="compositionally biased region" description="Low complexity" evidence="4">
    <location>
        <begin position="55"/>
        <end position="65"/>
    </location>
</feature>
<dbReference type="PANTHER" id="PTHR43248">
    <property type="entry name" value="2-SUCCINYL-6-HYDROXY-2,4-CYCLOHEXADIENE-1-CARBOXYLATE SYNTHASE"/>
    <property type="match status" value="1"/>
</dbReference>
<comment type="similarity">
    <text evidence="1">Belongs to the peptidase S33 family.</text>
</comment>
<dbReference type="GO" id="GO:0016787">
    <property type="term" value="F:hydrolase activity"/>
    <property type="evidence" value="ECO:0007669"/>
    <property type="project" value="UniProtKB-KW"/>
</dbReference>
<feature type="domain" description="Peptidase S33 tripeptidyl aminopeptidase-like C-terminal" evidence="7">
    <location>
        <begin position="465"/>
        <end position="553"/>
    </location>
</feature>
<evidence type="ECO:0000313" key="8">
    <source>
        <dbReference type="EMBL" id="MFC7582023.1"/>
    </source>
</evidence>
<evidence type="ECO:0000256" key="3">
    <source>
        <dbReference type="ARBA" id="ARBA00022801"/>
    </source>
</evidence>
<feature type="signal peptide" evidence="5">
    <location>
        <begin position="1"/>
        <end position="32"/>
    </location>
</feature>
<keyword evidence="9" id="KW-1185">Reference proteome</keyword>
<dbReference type="RefSeq" id="WP_380975809.1">
    <property type="nucleotide sequence ID" value="NZ_JBHTEF010000001.1"/>
</dbReference>
<evidence type="ECO:0000256" key="5">
    <source>
        <dbReference type="SAM" id="SignalP"/>
    </source>
</evidence>
<sequence length="555" mass="57635">MTPRSAARSRPRPDVRIRGAVAAALAATAALAAACGTSAGNIPPVATLSPGGGQSAQSGTGSAPSVDGTIEGFYGQQLDWQTCSAEEVTTEGADAPSDLSDYQCATMAAPLDWDDPSGETIMLRIARHLAGKDSKGALFYNLGGPGGASVKSLSYLVEDNLGEELVDNYDLVGLDPRGVGASTPVVCMTDQERDDYNANDSDTSEASADPADIVAQAEALMKKIGQGCLDNAGDLAAHIDTVSAAKDFDMARAVLGETTFTYLGYSYGTFLGATYAGLFPDRVGRMVLDGALDPAMDVNQISDLQMRGFEASLTHWIEDCQAASGCPLTGSADDGAAQVKQFLDGLADSPLPTQDADRPLTQSLALTAMIGMMYSTQTYSALTQGMEQAMGSGDGSILLYLADYMNDRNDDGTYASNGTDALIAINALDYEPVGTVEEWAADAAQLQAELPILGEFAGYSSAGLDAWPIGRHAQRAAITADGAPTIVVVGTTHDPATPYVMAQNLADELTDAVLVTWDGWDHTAYSKAGSACVAQAVEGYLVDGDVPEDGLTCID</sequence>
<evidence type="ECO:0000259" key="6">
    <source>
        <dbReference type="Pfam" id="PF00561"/>
    </source>
</evidence>